<dbReference type="GO" id="GO:0070475">
    <property type="term" value="P:rRNA base methylation"/>
    <property type="evidence" value="ECO:0007669"/>
    <property type="project" value="TreeGrafter"/>
</dbReference>
<reference evidence="8 9" key="1">
    <citation type="submission" date="2021-06" db="EMBL/GenBank/DDBJ databases">
        <title>Caerostris extrusa draft genome.</title>
        <authorList>
            <person name="Kono N."/>
            <person name="Arakawa K."/>
        </authorList>
    </citation>
    <scope>NUCLEOTIDE SEQUENCE [LARGE SCALE GENOMIC DNA]</scope>
</reference>
<organism evidence="8 9">
    <name type="scientific">Caerostris extrusa</name>
    <name type="common">Bark spider</name>
    <name type="synonym">Caerostris bankana</name>
    <dbReference type="NCBI Taxonomy" id="172846"/>
    <lineage>
        <taxon>Eukaryota</taxon>
        <taxon>Metazoa</taxon>
        <taxon>Ecdysozoa</taxon>
        <taxon>Arthropoda</taxon>
        <taxon>Chelicerata</taxon>
        <taxon>Arachnida</taxon>
        <taxon>Araneae</taxon>
        <taxon>Araneomorphae</taxon>
        <taxon>Entelegynae</taxon>
        <taxon>Araneoidea</taxon>
        <taxon>Araneidae</taxon>
        <taxon>Caerostris</taxon>
    </lineage>
</organism>
<name>A0AAV4MEQ4_CAEEX</name>
<evidence type="ECO:0000256" key="5">
    <source>
        <dbReference type="PROSITE-ProRule" id="PRU01023"/>
    </source>
</evidence>
<feature type="binding site" evidence="5">
    <location>
        <position position="79"/>
    </location>
    <ligand>
        <name>S-adenosyl-L-methionine</name>
        <dbReference type="ChEBI" id="CHEBI:59789"/>
    </ligand>
</feature>
<dbReference type="SUPFAM" id="SSF53335">
    <property type="entry name" value="S-adenosyl-L-methionine-dependent methyltransferases"/>
    <property type="match status" value="1"/>
</dbReference>
<keyword evidence="2 5" id="KW-0808">Transferase</keyword>
<comment type="caution">
    <text evidence="5">Lacks conserved residue(s) required for the propagation of feature annotation.</text>
</comment>
<dbReference type="AlphaFoldDB" id="A0AAV4MEQ4"/>
<keyword evidence="9" id="KW-1185">Reference proteome</keyword>
<feature type="binding site" evidence="5">
    <location>
        <position position="106"/>
    </location>
    <ligand>
        <name>S-adenosyl-L-methionine</name>
        <dbReference type="ChEBI" id="CHEBI:59789"/>
    </ligand>
</feature>
<proteinExistence type="inferred from homology"/>
<dbReference type="Pfam" id="PF01189">
    <property type="entry name" value="Methyltr_RsmB-F"/>
    <property type="match status" value="1"/>
</dbReference>
<feature type="compositionally biased region" description="Basic and acidic residues" evidence="6">
    <location>
        <begin position="294"/>
        <end position="305"/>
    </location>
</feature>
<evidence type="ECO:0000313" key="8">
    <source>
        <dbReference type="EMBL" id="GIX69299.1"/>
    </source>
</evidence>
<dbReference type="Proteomes" id="UP001054945">
    <property type="component" value="Unassembled WGS sequence"/>
</dbReference>
<dbReference type="InterPro" id="IPR049560">
    <property type="entry name" value="MeTrfase_RsmB-F_NOP2_cat"/>
</dbReference>
<dbReference type="PANTHER" id="PTHR22807:SF4">
    <property type="entry name" value="28S RRNA (CYTOSINE-C(5))-METHYLTRANSFERASE"/>
    <property type="match status" value="1"/>
</dbReference>
<dbReference type="GO" id="GO:0008173">
    <property type="term" value="F:RNA methyltransferase activity"/>
    <property type="evidence" value="ECO:0007669"/>
    <property type="project" value="InterPro"/>
</dbReference>
<evidence type="ECO:0000256" key="6">
    <source>
        <dbReference type="SAM" id="MobiDB-lite"/>
    </source>
</evidence>
<dbReference type="InterPro" id="IPR029063">
    <property type="entry name" value="SAM-dependent_MTases_sf"/>
</dbReference>
<keyword evidence="4 5" id="KW-0694">RNA-binding</keyword>
<keyword evidence="3 5" id="KW-0949">S-adenosyl-L-methionine</keyword>
<gene>
    <name evidence="8" type="primary">Nsun5</name>
    <name evidence="8" type="ORF">CEXT_508531</name>
</gene>
<sequence>MIDYHFKDLLVFSSTENLTTWSLFQKNHVYIQDKSNYIPVFALDPKPESVVIDACAAPGMKTIHIASLMENKGKIYAYEKNDNRFKILKNMLNDSCVEICEAECEDFYLVNTNNPKFQNLECILVDPTCSGSGMVNRMDTVTDTEDSKNVLRLQKLAGFQILLLKHALTFPSVKRVVYSTCSISEEENEYVVHEVLNHFRNMFKLVSVMPDWPFRGSDNYEFGKLCLRAHPEKTFTNGFFVAMFERLSYDEQQSVFLNNETFSNYGKSSKKKQRGNKDSQTENLNSNFVNENDNESKIFPSEENRNFLNNSSINNKSKKRKKLCIEETVNDLEISDQYQDKLKININSSEMYEEICDVEAENYSSYKLCQSAFENNKGEKKKHKKKHSKKDEETFDNLEIEAKVSSKSELSTSIISDQSNLISCDKVKKKKKKHKKEKEILDNLESIPEDHISDCELTSKLEIPEKKHKKHHKKHDRDLNEISQNADILDDQTLENYNAEEKSIAACEKLQHVQKKRKHDSLTISLGRNSKEDLIYENTCETMLDTVDALKET</sequence>
<evidence type="ECO:0000256" key="2">
    <source>
        <dbReference type="ARBA" id="ARBA00022679"/>
    </source>
</evidence>
<evidence type="ECO:0000259" key="7">
    <source>
        <dbReference type="PROSITE" id="PS51686"/>
    </source>
</evidence>
<dbReference type="PANTHER" id="PTHR22807">
    <property type="entry name" value="NOP2 YEAST -RELATED NOL1/NOP2/FMU SUN DOMAIN-CONTAINING"/>
    <property type="match status" value="1"/>
</dbReference>
<feature type="domain" description="SAM-dependent MTase RsmB/NOP-type" evidence="7">
    <location>
        <begin position="1"/>
        <end position="247"/>
    </location>
</feature>
<dbReference type="InterPro" id="IPR001678">
    <property type="entry name" value="MeTrfase_RsmB-F_NOP2_dom"/>
</dbReference>
<protein>
    <recommendedName>
        <fullName evidence="7">SAM-dependent MTase RsmB/NOP-type domain-containing protein</fullName>
    </recommendedName>
</protein>
<dbReference type="GO" id="GO:0005730">
    <property type="term" value="C:nucleolus"/>
    <property type="evidence" value="ECO:0007669"/>
    <property type="project" value="TreeGrafter"/>
</dbReference>
<dbReference type="GO" id="GO:0003723">
    <property type="term" value="F:RNA binding"/>
    <property type="evidence" value="ECO:0007669"/>
    <property type="project" value="UniProtKB-UniRule"/>
</dbReference>
<feature type="compositionally biased region" description="Polar residues" evidence="6">
    <location>
        <begin position="281"/>
        <end position="291"/>
    </location>
</feature>
<dbReference type="EMBL" id="BPLR01019570">
    <property type="protein sequence ID" value="GIX69299.1"/>
    <property type="molecule type" value="Genomic_DNA"/>
</dbReference>
<comment type="similarity">
    <text evidence="5">Belongs to the class I-like SAM-binding methyltransferase superfamily. RsmB/NOP family.</text>
</comment>
<comment type="caution">
    <text evidence="8">The sequence shown here is derived from an EMBL/GenBank/DDBJ whole genome shotgun (WGS) entry which is preliminary data.</text>
</comment>
<dbReference type="Gene3D" id="3.40.50.150">
    <property type="entry name" value="Vaccinia Virus protein VP39"/>
    <property type="match status" value="1"/>
</dbReference>
<dbReference type="InterPro" id="IPR023267">
    <property type="entry name" value="RCMT"/>
</dbReference>
<keyword evidence="1 5" id="KW-0489">Methyltransferase</keyword>
<evidence type="ECO:0000256" key="1">
    <source>
        <dbReference type="ARBA" id="ARBA00022603"/>
    </source>
</evidence>
<evidence type="ECO:0000256" key="3">
    <source>
        <dbReference type="ARBA" id="ARBA00022691"/>
    </source>
</evidence>
<evidence type="ECO:0000256" key="4">
    <source>
        <dbReference type="ARBA" id="ARBA00022884"/>
    </source>
</evidence>
<evidence type="ECO:0000313" key="9">
    <source>
        <dbReference type="Proteomes" id="UP001054945"/>
    </source>
</evidence>
<feature type="region of interest" description="Disordered" evidence="6">
    <location>
        <begin position="265"/>
        <end position="312"/>
    </location>
</feature>
<feature type="active site" description="Nucleophile" evidence="5">
    <location>
        <position position="181"/>
    </location>
</feature>
<dbReference type="PRINTS" id="PR02008">
    <property type="entry name" value="RCMTFAMILY"/>
</dbReference>
<accession>A0AAV4MEQ4</accession>
<dbReference type="PROSITE" id="PS51686">
    <property type="entry name" value="SAM_MT_RSMB_NOP"/>
    <property type="match status" value="1"/>
</dbReference>
<feature type="binding site" evidence="5">
    <location>
        <position position="126"/>
    </location>
    <ligand>
        <name>S-adenosyl-L-methionine</name>
        <dbReference type="ChEBI" id="CHEBI:59789"/>
    </ligand>
</feature>